<evidence type="ECO:0000259" key="3">
    <source>
        <dbReference type="Pfam" id="PF23321"/>
    </source>
</evidence>
<feature type="domain" description="ABCA1-4-like C-terminal R2 regulatory" evidence="3">
    <location>
        <begin position="76"/>
        <end position="133"/>
    </location>
</feature>
<evidence type="ECO:0000256" key="1">
    <source>
        <dbReference type="ARBA" id="ARBA00022448"/>
    </source>
</evidence>
<dbReference type="InterPro" id="IPR056264">
    <property type="entry name" value="R2_ABCA1-4-like"/>
</dbReference>
<gene>
    <name evidence="4" type="ORF">SMTD_LOCUS21807</name>
</gene>
<sequence length="153" mass="17286">MEECEALCSRVSIVVNGRMKCLGTCQHLKARFGHGYSLNIQVMIPMVNHLSSLNAEPTVSSTSSSRVPHQLSLINAVNNVDSFIKREFPDARLGVLQYHLPTDGRNQIRLSHIFHLMESNKTRLGLLNYSINQTTLEQIFVDLIKLQEEPVNQ</sequence>
<keyword evidence="1" id="KW-0813">Transport</keyword>
<dbReference type="STRING" id="31246.A0A183Q5C1"/>
<protein>
    <recommendedName>
        <fullName evidence="3">ABCA1-4-like C-terminal R2 regulatory domain-containing protein</fullName>
    </recommendedName>
</protein>
<evidence type="ECO:0000313" key="5">
    <source>
        <dbReference type="Proteomes" id="UP000269396"/>
    </source>
</evidence>
<dbReference type="AlphaFoldDB" id="A0A183Q5C1"/>
<dbReference type="GO" id="GO:0005319">
    <property type="term" value="F:lipid transporter activity"/>
    <property type="evidence" value="ECO:0007669"/>
    <property type="project" value="TreeGrafter"/>
</dbReference>
<evidence type="ECO:0000313" key="4">
    <source>
        <dbReference type="EMBL" id="VDP85715.1"/>
    </source>
</evidence>
<keyword evidence="5" id="KW-1185">Reference proteome</keyword>
<evidence type="ECO:0000256" key="2">
    <source>
        <dbReference type="ARBA" id="ARBA00022737"/>
    </source>
</evidence>
<reference evidence="4 5" key="1">
    <citation type="submission" date="2018-11" db="EMBL/GenBank/DDBJ databases">
        <authorList>
            <consortium name="Pathogen Informatics"/>
        </authorList>
    </citation>
    <scope>NUCLEOTIDE SEQUENCE [LARGE SCALE GENOMIC DNA]</scope>
    <source>
        <strain>Denwood</strain>
        <strain evidence="5">Zambia</strain>
    </source>
</reference>
<organism evidence="4 5">
    <name type="scientific">Schistosoma mattheei</name>
    <dbReference type="NCBI Taxonomy" id="31246"/>
    <lineage>
        <taxon>Eukaryota</taxon>
        <taxon>Metazoa</taxon>
        <taxon>Spiralia</taxon>
        <taxon>Lophotrochozoa</taxon>
        <taxon>Platyhelminthes</taxon>
        <taxon>Trematoda</taxon>
        <taxon>Digenea</taxon>
        <taxon>Strigeidida</taxon>
        <taxon>Schistosomatoidea</taxon>
        <taxon>Schistosomatidae</taxon>
        <taxon>Schistosoma</taxon>
    </lineage>
</organism>
<keyword evidence="2" id="KW-0677">Repeat</keyword>
<dbReference type="Proteomes" id="UP000269396">
    <property type="component" value="Unassembled WGS sequence"/>
</dbReference>
<proteinExistence type="predicted"/>
<dbReference type="Pfam" id="PF23321">
    <property type="entry name" value="R1_ABCA1"/>
    <property type="match status" value="1"/>
</dbReference>
<dbReference type="PANTHER" id="PTHR19229:SF36">
    <property type="entry name" value="ATP-BINDING CASSETTE SUB-FAMILY A MEMBER 2"/>
    <property type="match status" value="1"/>
</dbReference>
<dbReference type="InterPro" id="IPR026082">
    <property type="entry name" value="ABCA"/>
</dbReference>
<dbReference type="GO" id="GO:0140359">
    <property type="term" value="F:ABC-type transporter activity"/>
    <property type="evidence" value="ECO:0007669"/>
    <property type="project" value="InterPro"/>
</dbReference>
<name>A0A183Q5C1_9TREM</name>
<dbReference type="EMBL" id="UZAL01048634">
    <property type="protein sequence ID" value="VDP85715.1"/>
    <property type="molecule type" value="Genomic_DNA"/>
</dbReference>
<accession>A0A183Q5C1</accession>
<dbReference type="GO" id="GO:0016020">
    <property type="term" value="C:membrane"/>
    <property type="evidence" value="ECO:0007669"/>
    <property type="project" value="InterPro"/>
</dbReference>
<dbReference type="PANTHER" id="PTHR19229">
    <property type="entry name" value="ATP-BINDING CASSETTE TRANSPORTER SUBFAMILY A ABCA"/>
    <property type="match status" value="1"/>
</dbReference>